<accession>A0A2N5JB19</accession>
<gene>
    <name evidence="1" type="ORF">Uis1B_0747</name>
</gene>
<reference evidence="1 2" key="1">
    <citation type="submission" date="2017-07" db="EMBL/GenBank/DDBJ databases">
        <title>Bifidobacterium novel species.</title>
        <authorList>
            <person name="Lugli G.A."/>
            <person name="Milani C."/>
            <person name="Duranti S."/>
            <person name="Mangifesta M."/>
        </authorList>
    </citation>
    <scope>NUCLEOTIDE SEQUENCE [LARGE SCALE GENOMIC DNA]</scope>
    <source>
        <strain evidence="2">Uis1B</strain>
    </source>
</reference>
<evidence type="ECO:0000313" key="2">
    <source>
        <dbReference type="Proteomes" id="UP000235050"/>
    </source>
</evidence>
<organism evidence="1 2">
    <name type="scientific">Bifidobacterium margollesii</name>
    <dbReference type="NCBI Taxonomy" id="2020964"/>
    <lineage>
        <taxon>Bacteria</taxon>
        <taxon>Bacillati</taxon>
        <taxon>Actinomycetota</taxon>
        <taxon>Actinomycetes</taxon>
        <taxon>Bifidobacteriales</taxon>
        <taxon>Bifidobacteriaceae</taxon>
        <taxon>Bifidobacterium</taxon>
    </lineage>
</organism>
<dbReference type="InterPro" id="IPR011050">
    <property type="entry name" value="Pectin_lyase_fold/virulence"/>
</dbReference>
<dbReference type="InterPro" id="IPR006626">
    <property type="entry name" value="PbH1"/>
</dbReference>
<protein>
    <submittedName>
        <fullName evidence="1">Cell adhesion protein</fullName>
    </submittedName>
</protein>
<evidence type="ECO:0000313" key="1">
    <source>
        <dbReference type="EMBL" id="PLS31406.1"/>
    </source>
</evidence>
<keyword evidence="2" id="KW-1185">Reference proteome</keyword>
<dbReference type="Proteomes" id="UP000235050">
    <property type="component" value="Unassembled WGS sequence"/>
</dbReference>
<comment type="caution">
    <text evidence="1">The sequence shown here is derived from an EMBL/GenBank/DDBJ whole genome shotgun (WGS) entry which is preliminary data.</text>
</comment>
<dbReference type="InterPro" id="IPR012334">
    <property type="entry name" value="Pectin_lyas_fold"/>
</dbReference>
<dbReference type="Gene3D" id="2.160.20.10">
    <property type="entry name" value="Single-stranded right-handed beta-helix, Pectin lyase-like"/>
    <property type="match status" value="2"/>
</dbReference>
<sequence>MQREKPTGGGVADTTVTLPAASKNVAAVDGKTYPTLAEAITAAQAGQTVTLTANSDERVSIDKKLNITAEKGVSFAGTVKFTRGADGSSVKGVTFDRPAAGAEGNFNAVELENVKDVTVSGNVFNSPSALFRGKEWQYNGVYVRGSVNLTIEDNEFNLGRLNDTNGSGDVSADVNSNQAVNLVGWGNNNIHDVTIKNNRVTVTAPAAEATRVGSVQLLIAMGNSSTADKYGIQNVTVEGNTYDAAADPENYNTRFAGLANIKGIKFVNNKVSNAAKGIAQSVWQGSTSSSADVSVSGDEYTNVESEFEADTNQTTGALLTDANNKTTSYGWIVDAVAAANKLDGATLTMLKSVDNHSQYTFDTKVTVAARSGVKFNGSIRLKASGSKVSGVNFVIDNNDLTFKDGKLQPGAVQQSVIVSNKAKNVEIADNTFSIPSVYKGDYDFQPSSVWLEQGVDGTNIHDNDFELGRAHYNSAVGINFVGGATPITNTTVNDNTVTFTKDAPNVKNGDAMFVVANGNTDGKYGVQNVTASGNRIDGTGLATRDYAVAISDVKGLHLTDNKVTGTYMALSYSSWAGKTSASTDIVLKSNTLKDNVADVYLDALFNTGEMTAKDIVYGGGKESNVIVRSKYEAKAPYVNGLAFAGWYTDATFTTPAKAGSENVVPKLMPVDQAYKIQFLGGSLRVDNPQVKDTANLRFSYRTKLDKGLTYESAGWSFDIKPGSSSFYPYAADAMNPYVDADGYTVNNLVLTNVPKDQYDTAVRVRMNLKYKTPDGTFVNVLDPVEQSRSVNQVANAIVNDKTVSSEVKNFAQGLLDASLALQ</sequence>
<dbReference type="EMBL" id="NMWU01000011">
    <property type="protein sequence ID" value="PLS31406.1"/>
    <property type="molecule type" value="Genomic_DNA"/>
</dbReference>
<dbReference type="SUPFAM" id="SSF51126">
    <property type="entry name" value="Pectin lyase-like"/>
    <property type="match status" value="2"/>
</dbReference>
<proteinExistence type="predicted"/>
<name>A0A2N5JB19_9BIFI</name>
<dbReference type="AlphaFoldDB" id="A0A2N5JB19"/>
<dbReference type="SMART" id="SM00710">
    <property type="entry name" value="PbH1"/>
    <property type="match status" value="8"/>
</dbReference>